<evidence type="ECO:0000256" key="1">
    <source>
        <dbReference type="SAM" id="MobiDB-lite"/>
    </source>
</evidence>
<dbReference type="Pfam" id="PF13349">
    <property type="entry name" value="DUF4097"/>
    <property type="match status" value="1"/>
</dbReference>
<comment type="caution">
    <text evidence="3">The sequence shown here is derived from an EMBL/GenBank/DDBJ whole genome shotgun (WGS) entry which is preliminary data.</text>
</comment>
<feature type="compositionally biased region" description="Polar residues" evidence="1">
    <location>
        <begin position="227"/>
        <end position="236"/>
    </location>
</feature>
<dbReference type="PROSITE" id="PS51257">
    <property type="entry name" value="PROKAR_LIPOPROTEIN"/>
    <property type="match status" value="1"/>
</dbReference>
<name>A0ABV9S249_9PSEU</name>
<feature type="region of interest" description="Disordered" evidence="1">
    <location>
        <begin position="202"/>
        <end position="236"/>
    </location>
</feature>
<dbReference type="RefSeq" id="WP_378056908.1">
    <property type="nucleotide sequence ID" value="NZ_JBHSIS010000006.1"/>
</dbReference>
<feature type="domain" description="DUF4097" evidence="2">
    <location>
        <begin position="105"/>
        <end position="233"/>
    </location>
</feature>
<dbReference type="EMBL" id="JBHSIS010000006">
    <property type="protein sequence ID" value="MFC4854999.1"/>
    <property type="molecule type" value="Genomic_DNA"/>
</dbReference>
<sequence length="236" mass="23916">MRIRHVVAGITVVAGGLLLTGCVRFGHDVVNDQATIGEAITEVRFANDSGDVRITVGDTTEVRRTVRYDGEQPGVTHRVDGSALIVDACPIGDCSIDYELTVPAGARISGHVDSGDIELTGVASANVESESGGITVRDVDGEVNASVQSGNVELTGIGGAVVATAESGDVQVGLVAKQGVSVETQSGNIDVSVPAGKYDVTASTESGNLDNSVGDDPSGLPIEARAQSGNVTISAT</sequence>
<keyword evidence="4" id="KW-1185">Reference proteome</keyword>
<evidence type="ECO:0000259" key="2">
    <source>
        <dbReference type="Pfam" id="PF13349"/>
    </source>
</evidence>
<evidence type="ECO:0000313" key="4">
    <source>
        <dbReference type="Proteomes" id="UP001595859"/>
    </source>
</evidence>
<accession>A0ABV9S249</accession>
<organism evidence="3 4">
    <name type="scientific">Actinophytocola glycyrrhizae</name>
    <dbReference type="NCBI Taxonomy" id="2044873"/>
    <lineage>
        <taxon>Bacteria</taxon>
        <taxon>Bacillati</taxon>
        <taxon>Actinomycetota</taxon>
        <taxon>Actinomycetes</taxon>
        <taxon>Pseudonocardiales</taxon>
        <taxon>Pseudonocardiaceae</taxon>
    </lineage>
</organism>
<protein>
    <submittedName>
        <fullName evidence="3">DUF4097 family beta strand repeat-containing protein</fullName>
    </submittedName>
</protein>
<dbReference type="Proteomes" id="UP001595859">
    <property type="component" value="Unassembled WGS sequence"/>
</dbReference>
<gene>
    <name evidence="3" type="ORF">ACFPCV_15955</name>
</gene>
<evidence type="ECO:0000313" key="3">
    <source>
        <dbReference type="EMBL" id="MFC4854999.1"/>
    </source>
</evidence>
<feature type="compositionally biased region" description="Polar residues" evidence="1">
    <location>
        <begin position="202"/>
        <end position="211"/>
    </location>
</feature>
<reference evidence="4" key="1">
    <citation type="journal article" date="2019" name="Int. J. Syst. Evol. Microbiol.">
        <title>The Global Catalogue of Microorganisms (GCM) 10K type strain sequencing project: providing services to taxonomists for standard genome sequencing and annotation.</title>
        <authorList>
            <consortium name="The Broad Institute Genomics Platform"/>
            <consortium name="The Broad Institute Genome Sequencing Center for Infectious Disease"/>
            <person name="Wu L."/>
            <person name="Ma J."/>
        </authorList>
    </citation>
    <scope>NUCLEOTIDE SEQUENCE [LARGE SCALE GENOMIC DNA]</scope>
    <source>
        <strain evidence="4">ZS-22-S1</strain>
    </source>
</reference>
<proteinExistence type="predicted"/>
<dbReference type="InterPro" id="IPR025164">
    <property type="entry name" value="Toastrack_DUF4097"/>
</dbReference>